<feature type="coiled-coil region" evidence="6">
    <location>
        <begin position="53"/>
        <end position="87"/>
    </location>
</feature>
<dbReference type="GO" id="GO:0006900">
    <property type="term" value="P:vesicle budding from membrane"/>
    <property type="evidence" value="ECO:0007669"/>
    <property type="project" value="TreeGrafter"/>
</dbReference>
<reference evidence="8 9" key="1">
    <citation type="submission" date="2019-02" db="EMBL/GenBank/DDBJ databases">
        <title>Genome sequencing of the rare red list fungi Dentipellis fragilis.</title>
        <authorList>
            <person name="Buettner E."/>
            <person name="Kellner H."/>
        </authorList>
    </citation>
    <scope>NUCLEOTIDE SEQUENCE [LARGE SCALE GENOMIC DNA]</scope>
    <source>
        <strain evidence="8 9">DSM 105465</strain>
    </source>
</reference>
<dbReference type="Pfam" id="PF03357">
    <property type="entry name" value="Snf7"/>
    <property type="match status" value="1"/>
</dbReference>
<comment type="caution">
    <text evidence="8">The sequence shown here is derived from an EMBL/GenBank/DDBJ whole genome shotgun (WGS) entry which is preliminary data.</text>
</comment>
<dbReference type="AlphaFoldDB" id="A0A4Y9YU09"/>
<evidence type="ECO:0000256" key="4">
    <source>
        <dbReference type="ARBA" id="ARBA00040017"/>
    </source>
</evidence>
<dbReference type="GO" id="GO:0032511">
    <property type="term" value="P:late endosome to vacuole transport via multivesicular body sorting pathway"/>
    <property type="evidence" value="ECO:0007669"/>
    <property type="project" value="TreeGrafter"/>
</dbReference>
<name>A0A4Y9YU09_9AGAM</name>
<feature type="compositionally biased region" description="Polar residues" evidence="7">
    <location>
        <begin position="14"/>
        <end position="26"/>
    </location>
</feature>
<keyword evidence="6" id="KW-0175">Coiled coil</keyword>
<dbReference type="Proteomes" id="UP000298327">
    <property type="component" value="Unassembled WGS sequence"/>
</dbReference>
<organism evidence="8 9">
    <name type="scientific">Dentipellis fragilis</name>
    <dbReference type="NCBI Taxonomy" id="205917"/>
    <lineage>
        <taxon>Eukaryota</taxon>
        <taxon>Fungi</taxon>
        <taxon>Dikarya</taxon>
        <taxon>Basidiomycota</taxon>
        <taxon>Agaricomycotina</taxon>
        <taxon>Agaricomycetes</taxon>
        <taxon>Russulales</taxon>
        <taxon>Hericiaceae</taxon>
        <taxon>Dentipellis</taxon>
    </lineage>
</organism>
<evidence type="ECO:0000313" key="9">
    <source>
        <dbReference type="Proteomes" id="UP000298327"/>
    </source>
</evidence>
<evidence type="ECO:0000256" key="6">
    <source>
        <dbReference type="SAM" id="Coils"/>
    </source>
</evidence>
<feature type="region of interest" description="Disordered" evidence="7">
    <location>
        <begin position="256"/>
        <end position="283"/>
    </location>
</feature>
<comment type="similarity">
    <text evidence="2">Belongs to the SNF7 family.</text>
</comment>
<dbReference type="STRING" id="205917.A0A4Y9YU09"/>
<protein>
    <recommendedName>
        <fullName evidence="4">Vacuolar-sorting protein SNF7</fullName>
    </recommendedName>
    <alternativeName>
        <fullName evidence="5">Vacuolar protein-sorting-associated protein 32</fullName>
    </alternativeName>
</protein>
<evidence type="ECO:0000256" key="7">
    <source>
        <dbReference type="SAM" id="MobiDB-lite"/>
    </source>
</evidence>
<dbReference type="OrthoDB" id="5592979at2759"/>
<dbReference type="InterPro" id="IPR005024">
    <property type="entry name" value="Snf7_fam"/>
</dbReference>
<keyword evidence="9" id="KW-1185">Reference proteome</keyword>
<gene>
    <name evidence="8" type="ORF">EVG20_g5666</name>
</gene>
<dbReference type="PANTHER" id="PTHR22761">
    <property type="entry name" value="CHARGED MULTIVESICULAR BODY PROTEIN"/>
    <property type="match status" value="1"/>
</dbReference>
<dbReference type="EMBL" id="SEOQ01000343">
    <property type="protein sequence ID" value="TFY65243.1"/>
    <property type="molecule type" value="Genomic_DNA"/>
</dbReference>
<dbReference type="GO" id="GO:0005771">
    <property type="term" value="C:multivesicular body"/>
    <property type="evidence" value="ECO:0007669"/>
    <property type="project" value="TreeGrafter"/>
</dbReference>
<dbReference type="GO" id="GO:0000815">
    <property type="term" value="C:ESCRT III complex"/>
    <property type="evidence" value="ECO:0007669"/>
    <property type="project" value="TreeGrafter"/>
</dbReference>
<comment type="subcellular location">
    <subcellularLocation>
        <location evidence="1">Endosome</location>
    </subcellularLocation>
</comment>
<evidence type="ECO:0000313" key="8">
    <source>
        <dbReference type="EMBL" id="TFY65243.1"/>
    </source>
</evidence>
<accession>A0A4Y9YU09</accession>
<proteinExistence type="inferred from homology"/>
<evidence type="ECO:0000256" key="3">
    <source>
        <dbReference type="ARBA" id="ARBA00022753"/>
    </source>
</evidence>
<dbReference type="GO" id="GO:0009898">
    <property type="term" value="C:cytoplasmic side of plasma membrane"/>
    <property type="evidence" value="ECO:0007669"/>
    <property type="project" value="TreeGrafter"/>
</dbReference>
<feature type="region of interest" description="Disordered" evidence="7">
    <location>
        <begin position="1"/>
        <end position="34"/>
    </location>
</feature>
<keyword evidence="3" id="KW-0967">Endosome</keyword>
<dbReference type="PANTHER" id="PTHR22761:SF10">
    <property type="entry name" value="GH13992P"/>
    <property type="match status" value="1"/>
</dbReference>
<evidence type="ECO:0000256" key="5">
    <source>
        <dbReference type="ARBA" id="ARBA00042586"/>
    </source>
</evidence>
<sequence>MAVAPAGHIGPSLSPRSSHGGVSSLNPLDRKRPSGSAMMASFMSYFGGRRDPKQTAREAIVGIRQQLQMLEKKEEHLQKKINDDLTKAKANAVSNKAGACPFLLPHPPTRARVAGPGALSFVSGCDVDAVSLCGVPVATQALRRKKMNETELDRIAGARLQLEMQMNTLESANINAETMAAMKKGSDALKTIHGSWNIDTVDATMNAINEQRELATEISEAISNPAYAGMDIDEDELKNELRELEEEDLNERLAGADHVPVHAPAGMTPVQQNRERTAEQDEEAELKALQAELAM</sequence>
<evidence type="ECO:0000256" key="1">
    <source>
        <dbReference type="ARBA" id="ARBA00004177"/>
    </source>
</evidence>
<evidence type="ECO:0000256" key="2">
    <source>
        <dbReference type="ARBA" id="ARBA00006190"/>
    </source>
</evidence>
<dbReference type="Gene3D" id="1.10.287.1060">
    <property type="entry name" value="ESAT-6-like"/>
    <property type="match status" value="2"/>
</dbReference>